<evidence type="ECO:0000256" key="4">
    <source>
        <dbReference type="ARBA" id="ARBA00022448"/>
    </source>
</evidence>
<dbReference type="RefSeq" id="WP_078318947.1">
    <property type="nucleotide sequence ID" value="NZ_FXTS01000002.1"/>
</dbReference>
<comment type="similarity">
    <text evidence="3 11">Belongs to the binding-protein-dependent transport system permease family. CysTW subfamily.</text>
</comment>
<keyword evidence="11" id="KW-0997">Cell inner membrane</keyword>
<dbReference type="Gene3D" id="1.10.3720.10">
    <property type="entry name" value="MetI-like"/>
    <property type="match status" value="1"/>
</dbReference>
<evidence type="ECO:0000256" key="2">
    <source>
        <dbReference type="ARBA" id="ARBA00004651"/>
    </source>
</evidence>
<evidence type="ECO:0000256" key="10">
    <source>
        <dbReference type="RuleBase" id="RU363032"/>
    </source>
</evidence>
<dbReference type="EMBL" id="MTSD02000002">
    <property type="protein sequence ID" value="OOV87614.1"/>
    <property type="molecule type" value="Genomic_DNA"/>
</dbReference>
<evidence type="ECO:0000259" key="12">
    <source>
        <dbReference type="PROSITE" id="PS50928"/>
    </source>
</evidence>
<proteinExistence type="inferred from homology"/>
<gene>
    <name evidence="13" type="ORF">BTA35_0206155</name>
</gene>
<dbReference type="PANTHER" id="PTHR30183">
    <property type="entry name" value="MOLYBDENUM TRANSPORT SYSTEM PERMEASE PROTEIN MODB"/>
    <property type="match status" value="1"/>
</dbReference>
<keyword evidence="8 10" id="KW-1133">Transmembrane helix</keyword>
<organism evidence="13 14">
    <name type="scientific">Oceanospirillum linum</name>
    <dbReference type="NCBI Taxonomy" id="966"/>
    <lineage>
        <taxon>Bacteria</taxon>
        <taxon>Pseudomonadati</taxon>
        <taxon>Pseudomonadota</taxon>
        <taxon>Gammaproteobacteria</taxon>
        <taxon>Oceanospirillales</taxon>
        <taxon>Oceanospirillaceae</taxon>
        <taxon>Oceanospirillum</taxon>
    </lineage>
</organism>
<evidence type="ECO:0000256" key="7">
    <source>
        <dbReference type="ARBA" id="ARBA00022692"/>
    </source>
</evidence>
<dbReference type="GO" id="GO:0015098">
    <property type="term" value="F:molybdate ion transmembrane transporter activity"/>
    <property type="evidence" value="ECO:0007669"/>
    <property type="project" value="UniProtKB-UniRule"/>
</dbReference>
<evidence type="ECO:0000256" key="9">
    <source>
        <dbReference type="ARBA" id="ARBA00023136"/>
    </source>
</evidence>
<evidence type="ECO:0000313" key="13">
    <source>
        <dbReference type="EMBL" id="OOV87614.1"/>
    </source>
</evidence>
<comment type="subcellular location">
    <subcellularLocation>
        <location evidence="11">Cell inner membrane</location>
        <topology evidence="11">Multi-pass membrane protein</topology>
    </subcellularLocation>
    <subcellularLocation>
        <location evidence="2 10">Cell membrane</location>
        <topology evidence="2 10">Multi-pass membrane protein</topology>
    </subcellularLocation>
</comment>
<keyword evidence="6 11" id="KW-0500">Molybdenum</keyword>
<keyword evidence="5" id="KW-1003">Cell membrane</keyword>
<comment type="function">
    <text evidence="1 11">Part of the binding-protein-dependent transport system for molybdenum; probably responsible for the translocation of the substrate across the membrane.</text>
</comment>
<dbReference type="STRING" id="966.BTA35_0206155"/>
<dbReference type="AlphaFoldDB" id="A0A1T1HCL7"/>
<dbReference type="InterPro" id="IPR011867">
    <property type="entry name" value="ModB_ABC"/>
</dbReference>
<feature type="transmembrane region" description="Helical" evidence="10">
    <location>
        <begin position="154"/>
        <end position="179"/>
    </location>
</feature>
<feature type="transmembrane region" description="Helical" evidence="10">
    <location>
        <begin position="93"/>
        <end position="113"/>
    </location>
</feature>
<dbReference type="Pfam" id="PF00528">
    <property type="entry name" value="BPD_transp_1"/>
    <property type="match status" value="1"/>
</dbReference>
<feature type="transmembrane region" description="Helical" evidence="10">
    <location>
        <begin position="54"/>
        <end position="73"/>
    </location>
</feature>
<dbReference type="InterPro" id="IPR035906">
    <property type="entry name" value="MetI-like_sf"/>
</dbReference>
<dbReference type="PROSITE" id="PS50928">
    <property type="entry name" value="ABC_TM1"/>
    <property type="match status" value="1"/>
</dbReference>
<evidence type="ECO:0000256" key="1">
    <source>
        <dbReference type="ARBA" id="ARBA00002949"/>
    </source>
</evidence>
<dbReference type="GO" id="GO:0005886">
    <property type="term" value="C:plasma membrane"/>
    <property type="evidence" value="ECO:0007669"/>
    <property type="project" value="UniProtKB-SubCell"/>
</dbReference>
<dbReference type="CDD" id="cd06261">
    <property type="entry name" value="TM_PBP2"/>
    <property type="match status" value="1"/>
</dbReference>
<dbReference type="SUPFAM" id="SSF161098">
    <property type="entry name" value="MetI-like"/>
    <property type="match status" value="1"/>
</dbReference>
<dbReference type="Proteomes" id="UP000190064">
    <property type="component" value="Unassembled WGS sequence"/>
</dbReference>
<dbReference type="NCBIfam" id="TIGR02141">
    <property type="entry name" value="modB_ABC"/>
    <property type="match status" value="1"/>
</dbReference>
<feature type="transmembrane region" description="Helical" evidence="10">
    <location>
        <begin position="20"/>
        <end position="42"/>
    </location>
</feature>
<feature type="transmembrane region" description="Helical" evidence="10">
    <location>
        <begin position="199"/>
        <end position="223"/>
    </location>
</feature>
<feature type="domain" description="ABC transmembrane type-1" evidence="12">
    <location>
        <begin position="16"/>
        <end position="220"/>
    </location>
</feature>
<keyword evidence="7 10" id="KW-0812">Transmembrane</keyword>
<name>A0A1T1HCL7_OCELI</name>
<dbReference type="InterPro" id="IPR000515">
    <property type="entry name" value="MetI-like"/>
</dbReference>
<keyword evidence="4 10" id="KW-0813">Transport</keyword>
<accession>A0A1T1HCL7</accession>
<evidence type="ECO:0000256" key="5">
    <source>
        <dbReference type="ARBA" id="ARBA00022475"/>
    </source>
</evidence>
<reference evidence="13" key="1">
    <citation type="submission" date="2017-02" db="EMBL/GenBank/DDBJ databases">
        <title>Draft Genome Sequence of the Salt Water Bacterium Oceanospirillum linum ATCC 11336.</title>
        <authorList>
            <person name="Trachtenberg A.M."/>
            <person name="Carney J.G."/>
            <person name="Linnane J.D."/>
            <person name="Rheaume B.A."/>
            <person name="Pitts N.L."/>
            <person name="Mykles D.L."/>
            <person name="Maclea K.S."/>
        </authorList>
    </citation>
    <scope>NUCLEOTIDE SEQUENCE [LARGE SCALE GENOMIC DNA]</scope>
    <source>
        <strain evidence="13">ATCC 11336</strain>
    </source>
</reference>
<keyword evidence="9 10" id="KW-0472">Membrane</keyword>
<sequence>MVLSATVLSPQDLNALWLTIKLAVISTGLLLMLSAPLAWWLAHSRSGLKVLIEALVTLPMVLPPTVMGFYLLMLLGPEGWLGRALEQWGIGHLAFSFSGMVLASMIFSLPFVVPPMQNAFASAGGRMLELAATLGASRMDAFLHVVLPLSRRGVLSAGVLSFAHTLGEFGMILMIGGNIPGSTQVASIAIYDHVESMNYAAAHSLSLVLILLSLLLLVLVFALNRRFTPQMAG</sequence>
<evidence type="ECO:0000256" key="6">
    <source>
        <dbReference type="ARBA" id="ARBA00022505"/>
    </source>
</evidence>
<evidence type="ECO:0000256" key="8">
    <source>
        <dbReference type="ARBA" id="ARBA00022989"/>
    </source>
</evidence>
<keyword evidence="14" id="KW-1185">Reference proteome</keyword>
<evidence type="ECO:0000313" key="14">
    <source>
        <dbReference type="Proteomes" id="UP000190064"/>
    </source>
</evidence>
<dbReference type="PANTHER" id="PTHR30183:SF8">
    <property type="entry name" value="MOLYBDENUM TRANSPORT SYSTEM PERMEASE"/>
    <property type="match status" value="1"/>
</dbReference>
<evidence type="ECO:0000256" key="11">
    <source>
        <dbReference type="RuleBase" id="RU365097"/>
    </source>
</evidence>
<protein>
    <recommendedName>
        <fullName evidence="11">Molybdenum transport system permease</fullName>
    </recommendedName>
</protein>
<comment type="caution">
    <text evidence="13">The sequence shown here is derived from an EMBL/GenBank/DDBJ whole genome shotgun (WGS) entry which is preliminary data.</text>
</comment>
<evidence type="ECO:0000256" key="3">
    <source>
        <dbReference type="ARBA" id="ARBA00007069"/>
    </source>
</evidence>